<feature type="domain" description="CobW C-terminal" evidence="7">
    <location>
        <begin position="344"/>
        <end position="438"/>
    </location>
</feature>
<evidence type="ECO:0000256" key="4">
    <source>
        <dbReference type="ARBA" id="ARBA00034320"/>
    </source>
</evidence>
<evidence type="ECO:0000256" key="3">
    <source>
        <dbReference type="ARBA" id="ARBA00023186"/>
    </source>
</evidence>
<gene>
    <name evidence="8" type="ORF">MICPUCDRAFT_24257</name>
</gene>
<feature type="compositionally biased region" description="Basic and acidic residues" evidence="6">
    <location>
        <begin position="270"/>
        <end position="305"/>
    </location>
</feature>
<dbReference type="SMART" id="SM00833">
    <property type="entry name" value="CobW_C"/>
    <property type="match status" value="1"/>
</dbReference>
<evidence type="ECO:0000256" key="1">
    <source>
        <dbReference type="ARBA" id="ARBA00022741"/>
    </source>
</evidence>
<dbReference type="eggNOG" id="KOG2743">
    <property type="taxonomic scope" value="Eukaryota"/>
</dbReference>
<dbReference type="Proteomes" id="UP000001876">
    <property type="component" value="Unassembled WGS sequence"/>
</dbReference>
<dbReference type="InterPro" id="IPR027417">
    <property type="entry name" value="P-loop_NTPase"/>
</dbReference>
<dbReference type="CDD" id="cd03112">
    <property type="entry name" value="CobW-like"/>
    <property type="match status" value="1"/>
</dbReference>
<dbReference type="RefSeq" id="XP_003055522.1">
    <property type="nucleotide sequence ID" value="XM_003055476.1"/>
</dbReference>
<dbReference type="EMBL" id="GG663735">
    <property type="protein sequence ID" value="EEH60774.1"/>
    <property type="molecule type" value="Genomic_DNA"/>
</dbReference>
<dbReference type="Pfam" id="PF02492">
    <property type="entry name" value="cobW"/>
    <property type="match status" value="1"/>
</dbReference>
<comment type="similarity">
    <text evidence="4">Belongs to the SIMIBI class G3E GTPase family. ZNG1 subfamily.</text>
</comment>
<dbReference type="Pfam" id="PF07683">
    <property type="entry name" value="CobW_C"/>
    <property type="match status" value="1"/>
</dbReference>
<organism evidence="9">
    <name type="scientific">Micromonas pusilla (strain CCMP1545)</name>
    <name type="common">Picoplanktonic green alga</name>
    <dbReference type="NCBI Taxonomy" id="564608"/>
    <lineage>
        <taxon>Eukaryota</taxon>
        <taxon>Viridiplantae</taxon>
        <taxon>Chlorophyta</taxon>
        <taxon>Mamiellophyceae</taxon>
        <taxon>Mamiellales</taxon>
        <taxon>Mamiellaceae</taxon>
        <taxon>Micromonas</taxon>
    </lineage>
</organism>
<dbReference type="InterPro" id="IPR011629">
    <property type="entry name" value="CobW-like_C"/>
</dbReference>
<evidence type="ECO:0000313" key="8">
    <source>
        <dbReference type="EMBL" id="EEH60774.1"/>
    </source>
</evidence>
<dbReference type="AlphaFoldDB" id="C1MHN5"/>
<dbReference type="FunFam" id="3.40.50.300:FF:000778">
    <property type="entry name" value="GTP-binding protein YjiA"/>
    <property type="match status" value="1"/>
</dbReference>
<evidence type="ECO:0000259" key="7">
    <source>
        <dbReference type="SMART" id="SM00833"/>
    </source>
</evidence>
<dbReference type="STRING" id="564608.C1MHN5"/>
<feature type="region of interest" description="Disordered" evidence="6">
    <location>
        <begin position="270"/>
        <end position="324"/>
    </location>
</feature>
<name>C1MHN5_MICPC</name>
<evidence type="ECO:0000256" key="2">
    <source>
        <dbReference type="ARBA" id="ARBA00022801"/>
    </source>
</evidence>
<reference evidence="8 9" key="1">
    <citation type="journal article" date="2009" name="Science">
        <title>Green evolution and dynamic adaptations revealed by genomes of the marine picoeukaryotes Micromonas.</title>
        <authorList>
            <person name="Worden A.Z."/>
            <person name="Lee J.H."/>
            <person name="Mock T."/>
            <person name="Rouze P."/>
            <person name="Simmons M.P."/>
            <person name="Aerts A.L."/>
            <person name="Allen A.E."/>
            <person name="Cuvelier M.L."/>
            <person name="Derelle E."/>
            <person name="Everett M.V."/>
            <person name="Foulon E."/>
            <person name="Grimwood J."/>
            <person name="Gundlach H."/>
            <person name="Henrissat B."/>
            <person name="Napoli C."/>
            <person name="McDonald S.M."/>
            <person name="Parker M.S."/>
            <person name="Rombauts S."/>
            <person name="Salamov A."/>
            <person name="Von Dassow P."/>
            <person name="Badger J.H."/>
            <person name="Coutinho P.M."/>
            <person name="Demir E."/>
            <person name="Dubchak I."/>
            <person name="Gentemann C."/>
            <person name="Eikrem W."/>
            <person name="Gready J.E."/>
            <person name="John U."/>
            <person name="Lanier W."/>
            <person name="Lindquist E.A."/>
            <person name="Lucas S."/>
            <person name="Mayer K.F."/>
            <person name="Moreau H."/>
            <person name="Not F."/>
            <person name="Otillar R."/>
            <person name="Panaud O."/>
            <person name="Pangilinan J."/>
            <person name="Paulsen I."/>
            <person name="Piegu B."/>
            <person name="Poliakov A."/>
            <person name="Robbens S."/>
            <person name="Schmutz J."/>
            <person name="Toulza E."/>
            <person name="Wyss T."/>
            <person name="Zelensky A."/>
            <person name="Zhou K."/>
            <person name="Armbrust E.V."/>
            <person name="Bhattacharya D."/>
            <person name="Goodenough U.W."/>
            <person name="Van de Peer Y."/>
            <person name="Grigoriev I.V."/>
        </authorList>
    </citation>
    <scope>NUCLEOTIDE SEQUENCE [LARGE SCALE GENOMIC DNA]</scope>
    <source>
        <strain evidence="8 9">CCMP1545</strain>
    </source>
</reference>
<accession>C1MHN5</accession>
<dbReference type="Gene3D" id="3.30.1220.10">
    <property type="entry name" value="CobW-like, C-terminal domain"/>
    <property type="match status" value="1"/>
</dbReference>
<dbReference type="PANTHER" id="PTHR13748:SF62">
    <property type="entry name" value="COBW DOMAIN-CONTAINING PROTEIN"/>
    <property type="match status" value="1"/>
</dbReference>
<dbReference type="KEGG" id="mpp:MICPUCDRAFT_24257"/>
<proteinExistence type="inferred from homology"/>
<dbReference type="GO" id="GO:0016787">
    <property type="term" value="F:hydrolase activity"/>
    <property type="evidence" value="ECO:0007669"/>
    <property type="project" value="UniProtKB-KW"/>
</dbReference>
<evidence type="ECO:0000256" key="5">
    <source>
        <dbReference type="ARBA" id="ARBA00049117"/>
    </source>
</evidence>
<sequence>MSAALQPAVAALRARSHRASHPRHVRASASRIASRRPASISCAATAGDAVKDKRVPVTILTGFLGSGKTTLLNHILQGDHGKRIVVIENEFGEIDIDSDLVTFKDSGEEDIILLNNGCLCCTVRGDLVDMLGRLVKDKKGEFDHILIETTGLANPAPIIQTFYLEPELLDTLRLDGVVTLVDAKHATMHLDEVKPEGVVNEALEQVAFADRLVVNKTDLVNESELRTIENRVRTINQLASIQRAEKANVDLDFVLGVGGFDLDRVQDVVEEPSHSHSHGHEDSHGHSHAGEEETCDKPDCDDPTHSHSHSHSHGGDAKAEADAECEVCGEHGHSHSHHTHDDSVTSVSLTMDGEVDLDLVNDWLGMLLNDRWQDLFRMKGVLAIEGCDDRYVFQGVHALFEGMPDRLWEDGEPRNSKLVFIGKELDREELKAGFEACKVGVSAVNA</sequence>
<keyword evidence="3" id="KW-0143">Chaperone</keyword>
<dbReference type="SUPFAM" id="SSF90002">
    <property type="entry name" value="Hypothetical protein YjiA, C-terminal domain"/>
    <property type="match status" value="1"/>
</dbReference>
<dbReference type="GeneID" id="9680483"/>
<dbReference type="GO" id="GO:0005737">
    <property type="term" value="C:cytoplasm"/>
    <property type="evidence" value="ECO:0007669"/>
    <property type="project" value="TreeGrafter"/>
</dbReference>
<dbReference type="InterPro" id="IPR036627">
    <property type="entry name" value="CobW-likC_sf"/>
</dbReference>
<evidence type="ECO:0000256" key="6">
    <source>
        <dbReference type="SAM" id="MobiDB-lite"/>
    </source>
</evidence>
<evidence type="ECO:0000313" key="9">
    <source>
        <dbReference type="Proteomes" id="UP000001876"/>
    </source>
</evidence>
<dbReference type="Gene3D" id="3.40.50.300">
    <property type="entry name" value="P-loop containing nucleotide triphosphate hydrolases"/>
    <property type="match status" value="1"/>
</dbReference>
<keyword evidence="9" id="KW-1185">Reference proteome</keyword>
<dbReference type="OMA" id="HSQGFET"/>
<dbReference type="InterPro" id="IPR051316">
    <property type="entry name" value="Zinc-reg_GTPase_activator"/>
</dbReference>
<dbReference type="OrthoDB" id="258627at2759"/>
<keyword evidence="1" id="KW-0547">Nucleotide-binding</keyword>
<dbReference type="SUPFAM" id="SSF52540">
    <property type="entry name" value="P-loop containing nucleoside triphosphate hydrolases"/>
    <property type="match status" value="1"/>
</dbReference>
<comment type="catalytic activity">
    <reaction evidence="5">
        <text>GTP + H2O = GDP + phosphate + H(+)</text>
        <dbReference type="Rhea" id="RHEA:19669"/>
        <dbReference type="ChEBI" id="CHEBI:15377"/>
        <dbReference type="ChEBI" id="CHEBI:15378"/>
        <dbReference type="ChEBI" id="CHEBI:37565"/>
        <dbReference type="ChEBI" id="CHEBI:43474"/>
        <dbReference type="ChEBI" id="CHEBI:58189"/>
    </reaction>
    <physiologicalReaction direction="left-to-right" evidence="5">
        <dbReference type="Rhea" id="RHEA:19670"/>
    </physiologicalReaction>
</comment>
<dbReference type="GO" id="GO:0000166">
    <property type="term" value="F:nucleotide binding"/>
    <property type="evidence" value="ECO:0007669"/>
    <property type="project" value="UniProtKB-KW"/>
</dbReference>
<protein>
    <submittedName>
        <fullName evidence="8">Predicted protein</fullName>
    </submittedName>
</protein>
<keyword evidence="2" id="KW-0378">Hydrolase</keyword>
<dbReference type="InterPro" id="IPR003495">
    <property type="entry name" value="CobW/HypB/UreG_nucleotide-bd"/>
</dbReference>
<dbReference type="PANTHER" id="PTHR13748">
    <property type="entry name" value="COBW-RELATED"/>
    <property type="match status" value="1"/>
</dbReference>